<protein>
    <submittedName>
        <fullName evidence="2">Uncharacterized protein</fullName>
    </submittedName>
</protein>
<name>A0A1H0AIC7_9EURY</name>
<dbReference type="EMBL" id="FNIA01000027">
    <property type="protein sequence ID" value="SDN33155.1"/>
    <property type="molecule type" value="Genomic_DNA"/>
</dbReference>
<keyword evidence="3" id="KW-1185">Reference proteome</keyword>
<dbReference type="Proteomes" id="UP000199370">
    <property type="component" value="Unassembled WGS sequence"/>
</dbReference>
<evidence type="ECO:0000256" key="1">
    <source>
        <dbReference type="SAM" id="Phobius"/>
    </source>
</evidence>
<dbReference type="Pfam" id="PF24365">
    <property type="entry name" value="DUF7521"/>
    <property type="match status" value="1"/>
</dbReference>
<dbReference type="InterPro" id="IPR055943">
    <property type="entry name" value="DUF7521"/>
</dbReference>
<keyword evidence="1" id="KW-1133">Transmembrane helix</keyword>
<dbReference type="AlphaFoldDB" id="A0A1H0AIC7"/>
<dbReference type="OrthoDB" id="170398at2157"/>
<dbReference type="RefSeq" id="WP_089735942.1">
    <property type="nucleotide sequence ID" value="NZ_FNIA01000027.1"/>
</dbReference>
<proteinExistence type="predicted"/>
<reference evidence="2 3" key="1">
    <citation type="submission" date="2016-10" db="EMBL/GenBank/DDBJ databases">
        <authorList>
            <person name="de Groot N.N."/>
        </authorList>
    </citation>
    <scope>NUCLEOTIDE SEQUENCE [LARGE SCALE GENOMIC DNA]</scope>
    <source>
        <strain evidence="3">EB21,IBRC-M 10013,KCTC 4048</strain>
    </source>
</reference>
<accession>A0A1H0AIC7</accession>
<sequence length="92" mass="9850">MTDQLVLVLGIVKVAALVLGGVVSLMAYRAYLRTRLDGLQYFAAGLVVITLGTFLVGVLHHVFGIPSLQGMLYESLVACGGFLIMIYGLYGQ</sequence>
<dbReference type="STRING" id="996166.SAMN05192554_12729"/>
<gene>
    <name evidence="2" type="ORF">SAMN05192554_12729</name>
</gene>
<organism evidence="2 3">
    <name type="scientific">Haloarchaeobius iranensis</name>
    <dbReference type="NCBI Taxonomy" id="996166"/>
    <lineage>
        <taxon>Archaea</taxon>
        <taxon>Methanobacteriati</taxon>
        <taxon>Methanobacteriota</taxon>
        <taxon>Stenosarchaea group</taxon>
        <taxon>Halobacteria</taxon>
        <taxon>Halobacteriales</taxon>
        <taxon>Halorubellaceae</taxon>
        <taxon>Haloarchaeobius</taxon>
    </lineage>
</organism>
<evidence type="ECO:0000313" key="2">
    <source>
        <dbReference type="EMBL" id="SDN33155.1"/>
    </source>
</evidence>
<feature type="transmembrane region" description="Helical" evidence="1">
    <location>
        <begin position="6"/>
        <end position="27"/>
    </location>
</feature>
<keyword evidence="1" id="KW-0812">Transmembrane</keyword>
<evidence type="ECO:0000313" key="3">
    <source>
        <dbReference type="Proteomes" id="UP000199370"/>
    </source>
</evidence>
<keyword evidence="1" id="KW-0472">Membrane</keyword>
<feature type="transmembrane region" description="Helical" evidence="1">
    <location>
        <begin position="71"/>
        <end position="90"/>
    </location>
</feature>
<feature type="transmembrane region" description="Helical" evidence="1">
    <location>
        <begin position="39"/>
        <end position="59"/>
    </location>
</feature>